<organism evidence="3 4">
    <name type="scientific">Oikopleura dioica</name>
    <name type="common">Tunicate</name>
    <dbReference type="NCBI Taxonomy" id="34765"/>
    <lineage>
        <taxon>Eukaryota</taxon>
        <taxon>Metazoa</taxon>
        <taxon>Chordata</taxon>
        <taxon>Tunicata</taxon>
        <taxon>Appendicularia</taxon>
        <taxon>Copelata</taxon>
        <taxon>Oikopleuridae</taxon>
        <taxon>Oikopleura</taxon>
    </lineage>
</organism>
<name>A0ABN7TAY5_OIKDI</name>
<feature type="transmembrane region" description="Helical" evidence="2">
    <location>
        <begin position="77"/>
        <end position="97"/>
    </location>
</feature>
<proteinExistence type="predicted"/>
<evidence type="ECO:0000256" key="2">
    <source>
        <dbReference type="SAM" id="Phobius"/>
    </source>
</evidence>
<protein>
    <submittedName>
        <fullName evidence="3">Oidioi.mRNA.OKI2018_I69.chr2.g6791.t1.cds</fullName>
    </submittedName>
</protein>
<accession>A0ABN7TAY5</accession>
<gene>
    <name evidence="3" type="ORF">OKIOD_LOCUS15556</name>
</gene>
<keyword evidence="2" id="KW-0812">Transmembrane</keyword>
<feature type="compositionally biased region" description="Basic and acidic residues" evidence="1">
    <location>
        <begin position="29"/>
        <end position="44"/>
    </location>
</feature>
<dbReference type="Proteomes" id="UP001158576">
    <property type="component" value="Chromosome 2"/>
</dbReference>
<keyword evidence="2" id="KW-1133">Transmembrane helix</keyword>
<evidence type="ECO:0000313" key="3">
    <source>
        <dbReference type="EMBL" id="CAG5112593.1"/>
    </source>
</evidence>
<evidence type="ECO:0000256" key="1">
    <source>
        <dbReference type="SAM" id="MobiDB-lite"/>
    </source>
</evidence>
<feature type="region of interest" description="Disordered" evidence="1">
    <location>
        <begin position="29"/>
        <end position="53"/>
    </location>
</feature>
<evidence type="ECO:0000313" key="4">
    <source>
        <dbReference type="Proteomes" id="UP001158576"/>
    </source>
</evidence>
<keyword evidence="4" id="KW-1185">Reference proteome</keyword>
<reference evidence="3 4" key="1">
    <citation type="submission" date="2021-04" db="EMBL/GenBank/DDBJ databases">
        <authorList>
            <person name="Bliznina A."/>
        </authorList>
    </citation>
    <scope>NUCLEOTIDE SEQUENCE [LARGE SCALE GENOMIC DNA]</scope>
</reference>
<keyword evidence="2" id="KW-0472">Membrane</keyword>
<sequence>MENPNFKAEELEHQETQIGKHVISRKLPGEKYDMEKERREESPTEKNVMNSGNIEVSQSRFEELRNWLLDGPMVRSVIMAVEWFLVVAIVVGAVLAIPQ</sequence>
<dbReference type="EMBL" id="OU015567">
    <property type="protein sequence ID" value="CAG5112593.1"/>
    <property type="molecule type" value="Genomic_DNA"/>
</dbReference>